<feature type="region of interest" description="Disordered" evidence="6">
    <location>
        <begin position="104"/>
        <end position="129"/>
    </location>
</feature>
<feature type="transmembrane region" description="Helical" evidence="7">
    <location>
        <begin position="38"/>
        <end position="62"/>
    </location>
</feature>
<sequence length="660" mass="73150">MECVVLYGVIFFLSALGNTTTIITIVHNGYMHTTTNYYLLNLAISDLLLLITGLPFELYSFWRPHGQHVFGEAFCVLRGLCAETSTNASILTIVSFTVERPSVPRGSDLSSGVSGSGGAAGRRGRRGGVRWRRHGDIGNRHLIVGQLNVQSLLPKLPDVRADIDSRFSFDVLLLSETWLTERIPDRLLNLSGYRLVRKDRPRGGRLARGHGGFAMYIRESFEIEPLPTPATGMRDSNLEAQWVAVRVGKCRRLLIGSFYRVPRNTSQQLTADLDDLEAQLQHLIAAQPGLTVIIGGDFNCCLLKTANNCCSPGNRLRSLLCQHGLQICSTTEPTYRPAGSLLDIMATNRSDLVTRAGVTRCHYGSPHDYTRLALRLTEDRVRAGPVVRRRCLANVDKGQFNRQLLNVNWASVYTAAGPEEKWTAFINIFKPLLDLTAPERRVVLRPEGAPPVSRDTRHLLTQRRTALSAGRHQEYKELNRLSRAAIRADCRRDLQEKLHRSGPGNMWRVLRPIIGSKKSSSGISRITADTLNEYYTSVARDLASTLPAPSKSVPIRLPRVTSGALRIQPVSMETLWTIVQGMKPSTFAGDDGISVRMMQDFFPGLGHIIHDAVNASLETGQVSSAWKRAIITPIPKGKQAPSDPSGTRPISMLPAIMKWQ</sequence>
<evidence type="ECO:0000256" key="3">
    <source>
        <dbReference type="ARBA" id="ARBA00022692"/>
    </source>
</evidence>
<feature type="transmembrane region" description="Helical" evidence="7">
    <location>
        <begin position="6"/>
        <end position="26"/>
    </location>
</feature>
<evidence type="ECO:0000256" key="6">
    <source>
        <dbReference type="SAM" id="MobiDB-lite"/>
    </source>
</evidence>
<evidence type="ECO:0000256" key="1">
    <source>
        <dbReference type="ARBA" id="ARBA00004370"/>
    </source>
</evidence>
<dbReference type="InterPro" id="IPR005135">
    <property type="entry name" value="Endo/exonuclease/phosphatase"/>
</dbReference>
<dbReference type="InterPro" id="IPR036691">
    <property type="entry name" value="Endo/exonu/phosph_ase_sf"/>
</dbReference>
<keyword evidence="9" id="KW-0675">Receptor</keyword>
<dbReference type="Proteomes" id="UP000440578">
    <property type="component" value="Unassembled WGS sequence"/>
</dbReference>
<dbReference type="Pfam" id="PF14529">
    <property type="entry name" value="Exo_endo_phos_2"/>
    <property type="match status" value="1"/>
</dbReference>
<evidence type="ECO:0000256" key="7">
    <source>
        <dbReference type="SAM" id="Phobius"/>
    </source>
</evidence>
<evidence type="ECO:0000313" key="10">
    <source>
        <dbReference type="Proteomes" id="UP000440578"/>
    </source>
</evidence>
<dbReference type="OrthoDB" id="5950040at2759"/>
<accession>A0A6A4V339</accession>
<dbReference type="PROSITE" id="PS50262">
    <property type="entry name" value="G_PROTEIN_RECEP_F1_2"/>
    <property type="match status" value="1"/>
</dbReference>
<dbReference type="InterPro" id="IPR017452">
    <property type="entry name" value="GPCR_Rhodpsn_7TM"/>
</dbReference>
<dbReference type="SUPFAM" id="SSF56219">
    <property type="entry name" value="DNase I-like"/>
    <property type="match status" value="1"/>
</dbReference>
<comment type="similarity">
    <text evidence="2">Belongs to the G-protein coupled receptor 1 family.</text>
</comment>
<keyword evidence="10" id="KW-1185">Reference proteome</keyword>
<evidence type="ECO:0000313" key="9">
    <source>
        <dbReference type="EMBL" id="KAF0289056.1"/>
    </source>
</evidence>
<dbReference type="EMBL" id="VIIS01002063">
    <property type="protein sequence ID" value="KAF0289056.1"/>
    <property type="molecule type" value="Genomic_DNA"/>
</dbReference>
<comment type="subcellular location">
    <subcellularLocation>
        <location evidence="1">Membrane</location>
    </subcellularLocation>
</comment>
<feature type="domain" description="G-protein coupled receptors family 1 profile" evidence="8">
    <location>
        <begin position="17"/>
        <end position="100"/>
    </location>
</feature>
<dbReference type="GO" id="GO:0003824">
    <property type="term" value="F:catalytic activity"/>
    <property type="evidence" value="ECO:0007669"/>
    <property type="project" value="InterPro"/>
</dbReference>
<keyword evidence="4 7" id="KW-1133">Transmembrane helix</keyword>
<gene>
    <name evidence="9" type="primary">PK1-R_1</name>
    <name evidence="9" type="ORF">FJT64_012615</name>
</gene>
<evidence type="ECO:0000256" key="4">
    <source>
        <dbReference type="ARBA" id="ARBA00022989"/>
    </source>
</evidence>
<dbReference type="PRINTS" id="PR00237">
    <property type="entry name" value="GPCRRHODOPSN"/>
</dbReference>
<reference evidence="9 10" key="1">
    <citation type="submission" date="2019-07" db="EMBL/GenBank/DDBJ databases">
        <title>Draft genome assembly of a fouling barnacle, Amphibalanus amphitrite (Darwin, 1854): The first reference genome for Thecostraca.</title>
        <authorList>
            <person name="Kim W."/>
        </authorList>
    </citation>
    <scope>NUCLEOTIDE SEQUENCE [LARGE SCALE GENOMIC DNA]</scope>
    <source>
        <strain evidence="9">SNU_AA5</strain>
        <tissue evidence="9">Soma without cirri and trophi</tissue>
    </source>
</reference>
<evidence type="ECO:0000259" key="8">
    <source>
        <dbReference type="PROSITE" id="PS50262"/>
    </source>
</evidence>
<dbReference type="Gene3D" id="3.60.10.10">
    <property type="entry name" value="Endonuclease/exonuclease/phosphatase"/>
    <property type="match status" value="1"/>
</dbReference>
<dbReference type="GO" id="GO:0016020">
    <property type="term" value="C:membrane"/>
    <property type="evidence" value="ECO:0007669"/>
    <property type="project" value="UniProtKB-SubCell"/>
</dbReference>
<dbReference type="Gene3D" id="1.20.1070.10">
    <property type="entry name" value="Rhodopsin 7-helix transmembrane proteins"/>
    <property type="match status" value="1"/>
</dbReference>
<name>A0A6A4V339_AMPAM</name>
<evidence type="ECO:0000256" key="2">
    <source>
        <dbReference type="ARBA" id="ARBA00010663"/>
    </source>
</evidence>
<dbReference type="GO" id="GO:0004930">
    <property type="term" value="F:G protein-coupled receptor activity"/>
    <property type="evidence" value="ECO:0007669"/>
    <property type="project" value="InterPro"/>
</dbReference>
<protein>
    <submittedName>
        <fullName evidence="9">Pyrokinin-1 receptor</fullName>
    </submittedName>
</protein>
<evidence type="ECO:0000256" key="5">
    <source>
        <dbReference type="ARBA" id="ARBA00023136"/>
    </source>
</evidence>
<organism evidence="9 10">
    <name type="scientific">Amphibalanus amphitrite</name>
    <name type="common">Striped barnacle</name>
    <name type="synonym">Balanus amphitrite</name>
    <dbReference type="NCBI Taxonomy" id="1232801"/>
    <lineage>
        <taxon>Eukaryota</taxon>
        <taxon>Metazoa</taxon>
        <taxon>Ecdysozoa</taxon>
        <taxon>Arthropoda</taxon>
        <taxon>Crustacea</taxon>
        <taxon>Multicrustacea</taxon>
        <taxon>Cirripedia</taxon>
        <taxon>Thoracica</taxon>
        <taxon>Thoracicalcarea</taxon>
        <taxon>Balanomorpha</taxon>
        <taxon>Balanoidea</taxon>
        <taxon>Balanidae</taxon>
        <taxon>Amphibalaninae</taxon>
        <taxon>Amphibalanus</taxon>
    </lineage>
</organism>
<dbReference type="PANTHER" id="PTHR47510">
    <property type="entry name" value="REVERSE TRANSCRIPTASE DOMAIN-CONTAINING PROTEIN"/>
    <property type="match status" value="1"/>
</dbReference>
<dbReference type="PANTHER" id="PTHR47510:SF3">
    <property type="entry name" value="ENDO_EXONUCLEASE_PHOSPHATASE DOMAIN-CONTAINING PROTEIN"/>
    <property type="match status" value="1"/>
</dbReference>
<dbReference type="AlphaFoldDB" id="A0A6A4V339"/>
<dbReference type="Pfam" id="PF00001">
    <property type="entry name" value="7tm_1"/>
    <property type="match status" value="1"/>
</dbReference>
<dbReference type="InterPro" id="IPR000276">
    <property type="entry name" value="GPCR_Rhodpsn"/>
</dbReference>
<dbReference type="SUPFAM" id="SSF81321">
    <property type="entry name" value="Family A G protein-coupled receptor-like"/>
    <property type="match status" value="1"/>
</dbReference>
<keyword evidence="5 7" id="KW-0472">Membrane</keyword>
<comment type="caution">
    <text evidence="9">The sequence shown here is derived from an EMBL/GenBank/DDBJ whole genome shotgun (WGS) entry which is preliminary data.</text>
</comment>
<proteinExistence type="inferred from homology"/>
<keyword evidence="3 7" id="KW-0812">Transmembrane</keyword>